<proteinExistence type="predicted"/>
<reference evidence="4" key="2">
    <citation type="journal article" date="2023" name="Nat. Commun.">
        <title>Cultivation of marine bacteria of the SAR202 clade.</title>
        <authorList>
            <person name="Lim Y."/>
            <person name="Seo J.H."/>
            <person name="Giovannoni S.J."/>
            <person name="Kang I."/>
            <person name="Cho J.C."/>
        </authorList>
    </citation>
    <scope>NUCLEOTIDE SEQUENCE</scope>
    <source>
        <strain evidence="4">JH1073</strain>
    </source>
</reference>
<reference evidence="5 6" key="1">
    <citation type="submission" date="2019-11" db="EMBL/GenBank/DDBJ databases">
        <authorList>
            <person name="Cho J.-C."/>
        </authorList>
    </citation>
    <scope>NUCLEOTIDE SEQUENCE [LARGE SCALE GENOMIC DNA]</scope>
    <source>
        <strain evidence="4 5">JH1073</strain>
        <strain evidence="3 6">JH702</strain>
    </source>
</reference>
<evidence type="ECO:0000313" key="4">
    <source>
        <dbReference type="EMBL" id="WFG38398.1"/>
    </source>
</evidence>
<evidence type="ECO:0000313" key="5">
    <source>
        <dbReference type="Proteomes" id="UP001219901"/>
    </source>
</evidence>
<dbReference type="Proteomes" id="UP001321249">
    <property type="component" value="Unassembled WGS sequence"/>
</dbReference>
<feature type="transmembrane region" description="Helical" evidence="1">
    <location>
        <begin position="23"/>
        <end position="43"/>
    </location>
</feature>
<feature type="domain" description="DM13" evidence="2">
    <location>
        <begin position="115"/>
        <end position="208"/>
    </location>
</feature>
<evidence type="ECO:0000259" key="2">
    <source>
        <dbReference type="Pfam" id="PF10517"/>
    </source>
</evidence>
<name>A0AAJ5ZBS7_9CHLR</name>
<reference evidence="5" key="3">
    <citation type="submission" date="2023-06" db="EMBL/GenBank/DDBJ databases">
        <title>Pangenomics reveal diversification of enzyme families and niche specialization in globally abundant SAR202 bacteria.</title>
        <authorList>
            <person name="Saw J.H.W."/>
        </authorList>
    </citation>
    <scope>NUCLEOTIDE SEQUENCE [LARGE SCALE GENOMIC DNA]</scope>
    <source>
        <strain evidence="5">JH1073</strain>
    </source>
</reference>
<evidence type="ECO:0000313" key="3">
    <source>
        <dbReference type="EMBL" id="MDG0866983.1"/>
    </source>
</evidence>
<dbReference type="Pfam" id="PF10517">
    <property type="entry name" value="DM13"/>
    <property type="match status" value="1"/>
</dbReference>
<dbReference type="RefSeq" id="WP_342824888.1">
    <property type="nucleotide sequence ID" value="NZ_CP046146.1"/>
</dbReference>
<dbReference type="InterPro" id="IPR019545">
    <property type="entry name" value="DM13_domain"/>
</dbReference>
<gene>
    <name evidence="3" type="ORF">GKO46_07845</name>
    <name evidence="4" type="ORF">GKO48_01850</name>
</gene>
<keyword evidence="1" id="KW-1133">Transmembrane helix</keyword>
<keyword evidence="1" id="KW-0472">Membrane</keyword>
<protein>
    <recommendedName>
        <fullName evidence="2">DM13 domain-containing protein</fullName>
    </recommendedName>
</protein>
<sequence length="209" mass="23116">MSIVTNSWNWATATPKRNKITKFLVAIALVLLVPALWLGWWLGSPLFLDDVSNEEFPLTASATIPENVTQNEAESMMETAAKLESSMDEPMDDEMTKSSTISLKTGSFRDEDRLHKGSGNATIYRLEDSSHILRVEDLNVTNGPDLHVLLMVDPEGRDKSQGYLDLGKLKGNIGNQNYPVPPGTDISGYNAVMIYCQPFHVIFSTAPLN</sequence>
<keyword evidence="1" id="KW-0812">Transmembrane</keyword>
<accession>A0AAJ5ZBS7</accession>
<dbReference type="EMBL" id="WMBE01000002">
    <property type="protein sequence ID" value="MDG0866983.1"/>
    <property type="molecule type" value="Genomic_DNA"/>
</dbReference>
<dbReference type="AlphaFoldDB" id="A0AAJ5ZBS7"/>
<evidence type="ECO:0000256" key="1">
    <source>
        <dbReference type="SAM" id="Phobius"/>
    </source>
</evidence>
<keyword evidence="5" id="KW-1185">Reference proteome</keyword>
<dbReference type="EMBL" id="CP046147">
    <property type="protein sequence ID" value="WFG38398.1"/>
    <property type="molecule type" value="Genomic_DNA"/>
</dbReference>
<organism evidence="4 5">
    <name type="scientific">Candidatus Lucifugimonas marina</name>
    <dbReference type="NCBI Taxonomy" id="3038979"/>
    <lineage>
        <taxon>Bacteria</taxon>
        <taxon>Bacillati</taxon>
        <taxon>Chloroflexota</taxon>
        <taxon>Dehalococcoidia</taxon>
        <taxon>SAR202 cluster</taxon>
        <taxon>Candidatus Lucifugimonadales</taxon>
        <taxon>Candidatus Lucifugimonadaceae</taxon>
        <taxon>Candidatus Lucifugimonas</taxon>
    </lineage>
</organism>
<dbReference type="Proteomes" id="UP001219901">
    <property type="component" value="Chromosome"/>
</dbReference>
<evidence type="ECO:0000313" key="6">
    <source>
        <dbReference type="Proteomes" id="UP001321249"/>
    </source>
</evidence>